<accession>A0A6P6SAR1</accession>
<dbReference type="PANTHER" id="PTHR33116:SF86">
    <property type="entry name" value="REVERSE TRANSCRIPTASE DOMAIN-CONTAINING PROTEIN"/>
    <property type="match status" value="1"/>
</dbReference>
<gene>
    <name evidence="2" type="primary">LOC113689242</name>
</gene>
<reference evidence="1" key="1">
    <citation type="journal article" date="2025" name="Foods">
        <title>Unveiling the Microbial Signatures of Arabica Coffee Cherries: Insights into Ripeness Specific Diversity, Functional Traits, and Implications for Quality and Safety.</title>
        <authorList>
            <consortium name="RefSeq"/>
            <person name="Tenea G.N."/>
            <person name="Cifuentes V."/>
            <person name="Reyes P."/>
            <person name="Cevallos-Vallejos M."/>
        </authorList>
    </citation>
    <scope>NUCLEOTIDE SEQUENCE [LARGE SCALE GENOMIC DNA]</scope>
</reference>
<sequence>MVIDRSKNSVLRFIKEKMCKKLQSWTGKMLSSAGKEVLLKYVALALSSYAMSIFKLPAGLCKELCQMMAKLWWGSDSGEKKMHWKSWANISNVKGKGRLGFRDVQCFNTSLLARQVWRMLTNPNLLVIKVVKGRYFPKSSILDAQVKNGASWIWQSLHSSIGMLNSGLRKQVGDGTTIAI</sequence>
<organism evidence="1 2">
    <name type="scientific">Coffea arabica</name>
    <name type="common">Arabian coffee</name>
    <dbReference type="NCBI Taxonomy" id="13443"/>
    <lineage>
        <taxon>Eukaryota</taxon>
        <taxon>Viridiplantae</taxon>
        <taxon>Streptophyta</taxon>
        <taxon>Embryophyta</taxon>
        <taxon>Tracheophyta</taxon>
        <taxon>Spermatophyta</taxon>
        <taxon>Magnoliopsida</taxon>
        <taxon>eudicotyledons</taxon>
        <taxon>Gunneridae</taxon>
        <taxon>Pentapetalae</taxon>
        <taxon>asterids</taxon>
        <taxon>lamiids</taxon>
        <taxon>Gentianales</taxon>
        <taxon>Rubiaceae</taxon>
        <taxon>Ixoroideae</taxon>
        <taxon>Gardenieae complex</taxon>
        <taxon>Bertiereae - Coffeeae clade</taxon>
        <taxon>Coffeeae</taxon>
        <taxon>Coffea</taxon>
    </lineage>
</organism>
<dbReference type="OrthoDB" id="1938246at2759"/>
<keyword evidence="1" id="KW-1185">Reference proteome</keyword>
<evidence type="ECO:0000313" key="1">
    <source>
        <dbReference type="Proteomes" id="UP001652660"/>
    </source>
</evidence>
<evidence type="ECO:0000313" key="2">
    <source>
        <dbReference type="RefSeq" id="XP_027062844.1"/>
    </source>
</evidence>
<dbReference type="RefSeq" id="XP_027062844.1">
    <property type="nucleotide sequence ID" value="XM_027207043.1"/>
</dbReference>
<protein>
    <submittedName>
        <fullName evidence="2">Uncharacterized mitochondrial protein AtMg00310-like</fullName>
    </submittedName>
</protein>
<name>A0A6P6SAR1_COFAR</name>
<proteinExistence type="predicted"/>
<dbReference type="Proteomes" id="UP001652660">
    <property type="component" value="Chromosome 5c"/>
</dbReference>
<dbReference type="GeneID" id="113689242"/>
<reference evidence="2" key="2">
    <citation type="submission" date="2025-08" db="UniProtKB">
        <authorList>
            <consortium name="RefSeq"/>
        </authorList>
    </citation>
    <scope>IDENTIFICATION</scope>
    <source>
        <tissue evidence="2">Leaves</tissue>
    </source>
</reference>
<dbReference type="PANTHER" id="PTHR33116">
    <property type="entry name" value="REVERSE TRANSCRIPTASE ZINC-BINDING DOMAIN-CONTAINING PROTEIN-RELATED-RELATED"/>
    <property type="match status" value="1"/>
</dbReference>
<dbReference type="AlphaFoldDB" id="A0A6P6SAR1"/>